<feature type="compositionally biased region" description="Low complexity" evidence="1">
    <location>
        <begin position="65"/>
        <end position="79"/>
    </location>
</feature>
<sequence>MPVKWTPEMDQQLLLKILETHKLSVNTSEIAKAWPGNDPKAKPSARAITERLVKIRSLIKTGNGQSPTSTPQKPTTPSSHNRTSAKRKRGDGTSTGNENIKTEAAFVSPTPDAKHIKHEYTDYSDSSIDGMAIPVTMRTPSKRARVPPLLPSGMTTYSEDTDNESRNESSASEFIYPTKIETNDCYGNIHVHEG</sequence>
<accession>A0A0H1BAT0</accession>
<dbReference type="AlphaFoldDB" id="A0A0H1BAT0"/>
<feature type="region of interest" description="Disordered" evidence="1">
    <location>
        <begin position="59"/>
        <end position="102"/>
    </location>
</feature>
<proteinExistence type="predicted"/>
<dbReference type="OrthoDB" id="5420368at2759"/>
<dbReference type="STRING" id="2060906.A0A0H1BAT0"/>
<dbReference type="Proteomes" id="UP000053573">
    <property type="component" value="Unassembled WGS sequence"/>
</dbReference>
<evidence type="ECO:0000256" key="1">
    <source>
        <dbReference type="SAM" id="MobiDB-lite"/>
    </source>
</evidence>
<name>A0A0H1BAT0_9EURO</name>
<evidence type="ECO:0000313" key="3">
    <source>
        <dbReference type="Proteomes" id="UP000053573"/>
    </source>
</evidence>
<reference evidence="3" key="1">
    <citation type="journal article" date="2015" name="PLoS Genet.">
        <title>The dynamic genome and transcriptome of the human fungal pathogen Blastomyces and close relative Emmonsia.</title>
        <authorList>
            <person name="Munoz J.F."/>
            <person name="Gauthier G.M."/>
            <person name="Desjardins C.A."/>
            <person name="Gallo J.E."/>
            <person name="Holder J."/>
            <person name="Sullivan T.D."/>
            <person name="Marty A.J."/>
            <person name="Carmen J.C."/>
            <person name="Chen Z."/>
            <person name="Ding L."/>
            <person name="Gujja S."/>
            <person name="Magrini V."/>
            <person name="Misas E."/>
            <person name="Mitreva M."/>
            <person name="Priest M."/>
            <person name="Saif S."/>
            <person name="Whiston E.A."/>
            <person name="Young S."/>
            <person name="Zeng Q."/>
            <person name="Goldman W.E."/>
            <person name="Mardis E.R."/>
            <person name="Taylor J.W."/>
            <person name="McEwen J.G."/>
            <person name="Clay O.K."/>
            <person name="Klein B.S."/>
            <person name="Cuomo C.A."/>
        </authorList>
    </citation>
    <scope>NUCLEOTIDE SEQUENCE [LARGE SCALE GENOMIC DNA]</scope>
    <source>
        <strain evidence="3">UAMH 139</strain>
    </source>
</reference>
<gene>
    <name evidence="2" type="ORF">EMPG_10290</name>
</gene>
<keyword evidence="3" id="KW-1185">Reference proteome</keyword>
<comment type="caution">
    <text evidence="2">The sequence shown here is derived from an EMBL/GenBank/DDBJ whole genome shotgun (WGS) entry which is preliminary data.</text>
</comment>
<dbReference type="EMBL" id="LDEV01003200">
    <property type="protein sequence ID" value="KLJ06306.1"/>
    <property type="molecule type" value="Genomic_DNA"/>
</dbReference>
<protein>
    <submittedName>
        <fullName evidence="2">Uncharacterized protein</fullName>
    </submittedName>
</protein>
<organism evidence="2 3">
    <name type="scientific">Blastomyces silverae</name>
    <dbReference type="NCBI Taxonomy" id="2060906"/>
    <lineage>
        <taxon>Eukaryota</taxon>
        <taxon>Fungi</taxon>
        <taxon>Dikarya</taxon>
        <taxon>Ascomycota</taxon>
        <taxon>Pezizomycotina</taxon>
        <taxon>Eurotiomycetes</taxon>
        <taxon>Eurotiomycetidae</taxon>
        <taxon>Onygenales</taxon>
        <taxon>Ajellomycetaceae</taxon>
        <taxon>Blastomyces</taxon>
    </lineage>
</organism>
<evidence type="ECO:0000313" key="2">
    <source>
        <dbReference type="EMBL" id="KLJ06306.1"/>
    </source>
</evidence>
<feature type="region of interest" description="Disordered" evidence="1">
    <location>
        <begin position="143"/>
        <end position="172"/>
    </location>
</feature>